<dbReference type="GO" id="GO:0000293">
    <property type="term" value="F:ferric-chelate reductase activity"/>
    <property type="evidence" value="ECO:0007669"/>
    <property type="project" value="TreeGrafter"/>
</dbReference>
<dbReference type="SFLD" id="SFLDG01168">
    <property type="entry name" value="Ferric_reductase_subgroup_(FRE"/>
    <property type="match status" value="1"/>
</dbReference>
<evidence type="ECO:0000256" key="8">
    <source>
        <dbReference type="ARBA" id="ARBA00023136"/>
    </source>
</evidence>
<dbReference type="GO" id="GO:0005886">
    <property type="term" value="C:plasma membrane"/>
    <property type="evidence" value="ECO:0007669"/>
    <property type="project" value="TreeGrafter"/>
</dbReference>
<feature type="region of interest" description="Disordered" evidence="10">
    <location>
        <begin position="479"/>
        <end position="513"/>
    </location>
</feature>
<dbReference type="GO" id="GO:0006826">
    <property type="term" value="P:iron ion transport"/>
    <property type="evidence" value="ECO:0007669"/>
    <property type="project" value="TreeGrafter"/>
</dbReference>
<dbReference type="OrthoDB" id="167398at2759"/>
<protein>
    <recommendedName>
        <fullName evidence="12">FAD-binding FR-type domain-containing protein</fullName>
    </recommendedName>
</protein>
<evidence type="ECO:0000256" key="7">
    <source>
        <dbReference type="ARBA" id="ARBA00023065"/>
    </source>
</evidence>
<feature type="domain" description="FAD-binding FR-type" evidence="12">
    <location>
        <begin position="394"/>
        <end position="560"/>
    </location>
</feature>
<dbReference type="AlphaFoldDB" id="A0A177EZK5"/>
<feature type="transmembrane region" description="Helical" evidence="11">
    <location>
        <begin position="309"/>
        <end position="331"/>
    </location>
</feature>
<proteinExistence type="inferred from homology"/>
<dbReference type="RefSeq" id="XP_022508743.1">
    <property type="nucleotide sequence ID" value="XM_022658903.1"/>
</dbReference>
<organism evidence="13 14">
    <name type="scientific">Fonsecaea monophora</name>
    <dbReference type="NCBI Taxonomy" id="254056"/>
    <lineage>
        <taxon>Eukaryota</taxon>
        <taxon>Fungi</taxon>
        <taxon>Dikarya</taxon>
        <taxon>Ascomycota</taxon>
        <taxon>Pezizomycotina</taxon>
        <taxon>Eurotiomycetes</taxon>
        <taxon>Chaetothyriomycetidae</taxon>
        <taxon>Chaetothyriales</taxon>
        <taxon>Herpotrichiellaceae</taxon>
        <taxon>Fonsecaea</taxon>
    </lineage>
</organism>
<dbReference type="InterPro" id="IPR039261">
    <property type="entry name" value="FNR_nucleotide-bd"/>
</dbReference>
<feature type="transmembrane region" description="Helical" evidence="11">
    <location>
        <begin position="338"/>
        <end position="356"/>
    </location>
</feature>
<evidence type="ECO:0000256" key="11">
    <source>
        <dbReference type="SAM" id="Phobius"/>
    </source>
</evidence>
<dbReference type="InterPro" id="IPR013130">
    <property type="entry name" value="Fe3_Rdtase_TM_dom"/>
</dbReference>
<dbReference type="GO" id="GO:0006879">
    <property type="term" value="P:intracellular iron ion homeostasis"/>
    <property type="evidence" value="ECO:0007669"/>
    <property type="project" value="TreeGrafter"/>
</dbReference>
<evidence type="ECO:0000256" key="5">
    <source>
        <dbReference type="ARBA" id="ARBA00022989"/>
    </source>
</evidence>
<sequence length="747" mass="84565">MAVLYGTASPSNQLQCIFLDYFFSSSGCFQALRKSTFKMKLLTTFLALGVETAVDYLTFNLTNPTDYYGNLCTNKVYTISMYAAAKLYCSIREIQAGYDYFNQECQEYGEGLTLVPYSDIEPLLTDEYMKSLTVADYNDYEKGTVFNEPVLITRSYWKTARDTWVDFDIETAEYPHAYGWAMYGFWGGILLIGIINRLITSFFQSRRLKAMDDVEEGQNSSVKRRDELPGFIKFIYDWIRANLIIPAAFGSHHSRPVLWMTIPTRMETIIIVTFYVMNFILCCVGYKIFNPNLYYSNVGYFAESWTEQYWYMGGMATITMSLLVFFSFMWFRVKSYEVFLLIHISLSVVTLVGLYYHTIIFDGEYNPYLWPPVAIWSFDRAARLFRWVYCNLHMKSSHSLMTTKASITYSQQGDFIRLQLIPGSTLLQPGPGQHYFLYQPIKWKGWENHPFTLAGYERIDDTEEAETVAGMEQLNSAAEKEIPSNTEGSSSGHSSDIGQPMPHGQRTVSDASGGKQKLTFLIRPFSSWTRRLREECLKSPTGIITPHIFLEGPYGERSPLHTFEHVVFIVGGTGISGALPYMQDHAKRVALNARQQSGAAEGKVSTLTRNITFVWSTKQTSMIKDIVAQELQPYIGRDDVHLHLHATSRGSGRLTSVDAANSGNEDLEIIPRTNASTTNINIIYGRPNIQGTILGVIDKMNDTDTAGRRIAILTCGPAGMADEARAAVHMALKQGKRGVEYIEETFG</sequence>
<keyword evidence="4 11" id="KW-0812">Transmembrane</keyword>
<evidence type="ECO:0000256" key="3">
    <source>
        <dbReference type="ARBA" id="ARBA00022448"/>
    </source>
</evidence>
<keyword evidence="3" id="KW-0813">Transport</keyword>
<keyword evidence="5 11" id="KW-1133">Transmembrane helix</keyword>
<keyword evidence="7" id="KW-0406">Ion transport</keyword>
<accession>A0A177EZK5</accession>
<evidence type="ECO:0000256" key="10">
    <source>
        <dbReference type="SAM" id="MobiDB-lite"/>
    </source>
</evidence>
<dbReference type="GeneID" id="34604103"/>
<dbReference type="Pfam" id="PF01794">
    <property type="entry name" value="Ferric_reduct"/>
    <property type="match status" value="1"/>
</dbReference>
<keyword evidence="6" id="KW-0560">Oxidoreductase</keyword>
<dbReference type="GO" id="GO:0015677">
    <property type="term" value="P:copper ion import"/>
    <property type="evidence" value="ECO:0007669"/>
    <property type="project" value="TreeGrafter"/>
</dbReference>
<gene>
    <name evidence="13" type="ORF">AYO21_08964</name>
</gene>
<evidence type="ECO:0000256" key="4">
    <source>
        <dbReference type="ARBA" id="ARBA00022692"/>
    </source>
</evidence>
<dbReference type="Proteomes" id="UP000077002">
    <property type="component" value="Unassembled WGS sequence"/>
</dbReference>
<keyword evidence="8 11" id="KW-0472">Membrane</keyword>
<evidence type="ECO:0000259" key="12">
    <source>
        <dbReference type="PROSITE" id="PS51384"/>
    </source>
</evidence>
<evidence type="ECO:0000256" key="9">
    <source>
        <dbReference type="ARBA" id="ARBA00023180"/>
    </source>
</evidence>
<dbReference type="PANTHER" id="PTHR32361:SF9">
    <property type="entry name" value="FERRIC REDUCTASE TRANSMEMBRANE COMPONENT 3-RELATED"/>
    <property type="match status" value="1"/>
</dbReference>
<feature type="transmembrane region" description="Helical" evidence="11">
    <location>
        <begin position="269"/>
        <end position="289"/>
    </location>
</feature>
<dbReference type="EMBL" id="LVKK01000083">
    <property type="protein sequence ID" value="OAG36791.1"/>
    <property type="molecule type" value="Genomic_DNA"/>
</dbReference>
<evidence type="ECO:0000313" key="13">
    <source>
        <dbReference type="EMBL" id="OAG36791.1"/>
    </source>
</evidence>
<feature type="transmembrane region" description="Helical" evidence="11">
    <location>
        <begin position="177"/>
        <end position="199"/>
    </location>
</feature>
<reference evidence="13 14" key="1">
    <citation type="submission" date="2016-03" db="EMBL/GenBank/DDBJ databases">
        <title>Draft genome sequence of the Fonsecaea monophora CBS 269.37.</title>
        <authorList>
            <person name="Bombassaro A."/>
            <person name="Vinicius W.A."/>
            <person name="De Hoog S."/>
            <person name="Sun J."/>
            <person name="Souza E.M."/>
            <person name="Raittz R.T."/>
            <person name="Costa F."/>
            <person name="Leao A.C."/>
            <person name="Tadra-Sfeir M.Z."/>
            <person name="Baura V."/>
            <person name="Balsanelli E."/>
            <person name="Pedrosa F.O."/>
            <person name="Moreno L.F."/>
            <person name="Steffens M.B."/>
            <person name="Xi L."/>
            <person name="Bocca A.L."/>
            <person name="Felipe M.S."/>
            <person name="Teixeira M."/>
            <person name="Telles Filho F.Q."/>
            <person name="Azevedo C.M."/>
            <person name="Gomes R."/>
            <person name="Vicente V.A."/>
        </authorList>
    </citation>
    <scope>NUCLEOTIDE SEQUENCE [LARGE SCALE GENOMIC DNA]</scope>
    <source>
        <strain evidence="13 14">CBS 269.37</strain>
    </source>
</reference>
<dbReference type="InterPro" id="IPR017927">
    <property type="entry name" value="FAD-bd_FR_type"/>
</dbReference>
<dbReference type="PROSITE" id="PS51384">
    <property type="entry name" value="FAD_FR"/>
    <property type="match status" value="1"/>
</dbReference>
<dbReference type="InterPro" id="IPR013121">
    <property type="entry name" value="Fe_red_NAD-bd_6"/>
</dbReference>
<dbReference type="Gene3D" id="3.40.50.80">
    <property type="entry name" value="Nucleotide-binding domain of ferredoxin-NADP reductase (FNR) module"/>
    <property type="match status" value="1"/>
</dbReference>
<dbReference type="InterPro" id="IPR051410">
    <property type="entry name" value="Ferric/Cupric_Reductase"/>
</dbReference>
<keyword evidence="9" id="KW-0325">Glycoprotein</keyword>
<comment type="caution">
    <text evidence="13">The sequence shown here is derived from an EMBL/GenBank/DDBJ whole genome shotgun (WGS) entry which is preliminary data.</text>
</comment>
<evidence type="ECO:0000256" key="6">
    <source>
        <dbReference type="ARBA" id="ARBA00023002"/>
    </source>
</evidence>
<comment type="subcellular location">
    <subcellularLocation>
        <location evidence="1">Membrane</location>
        <topology evidence="1">Multi-pass membrane protein</topology>
    </subcellularLocation>
</comment>
<evidence type="ECO:0000256" key="1">
    <source>
        <dbReference type="ARBA" id="ARBA00004141"/>
    </source>
</evidence>
<dbReference type="CDD" id="cd06186">
    <property type="entry name" value="NOX_Duox_like_FAD_NADP"/>
    <property type="match status" value="1"/>
</dbReference>
<evidence type="ECO:0000256" key="2">
    <source>
        <dbReference type="ARBA" id="ARBA00006278"/>
    </source>
</evidence>
<dbReference type="Pfam" id="PF08030">
    <property type="entry name" value="NAD_binding_6"/>
    <property type="match status" value="1"/>
</dbReference>
<name>A0A177EZK5_9EURO</name>
<dbReference type="PANTHER" id="PTHR32361">
    <property type="entry name" value="FERRIC/CUPRIC REDUCTASE TRANSMEMBRANE COMPONENT"/>
    <property type="match status" value="1"/>
</dbReference>
<dbReference type="SUPFAM" id="SSF52343">
    <property type="entry name" value="Ferredoxin reductase-like, C-terminal NADP-linked domain"/>
    <property type="match status" value="1"/>
</dbReference>
<keyword evidence="14" id="KW-1185">Reference proteome</keyword>
<evidence type="ECO:0000313" key="14">
    <source>
        <dbReference type="Proteomes" id="UP000077002"/>
    </source>
</evidence>
<comment type="similarity">
    <text evidence="2">Belongs to the ferric reductase (FRE) family.</text>
</comment>